<name>A0A370DVW9_9GAMM</name>
<feature type="chain" id="PRO_5016861790" description="DUF2946 domain-containing protein" evidence="1">
    <location>
        <begin position="23"/>
        <end position="104"/>
    </location>
</feature>
<evidence type="ECO:0000313" key="3">
    <source>
        <dbReference type="Proteomes" id="UP000254771"/>
    </source>
</evidence>
<keyword evidence="3" id="KW-1185">Reference proteome</keyword>
<evidence type="ECO:0008006" key="4">
    <source>
        <dbReference type="Google" id="ProtNLM"/>
    </source>
</evidence>
<proteinExistence type="predicted"/>
<dbReference type="AlphaFoldDB" id="A0A370DVW9"/>
<keyword evidence="1" id="KW-0732">Signal</keyword>
<protein>
    <recommendedName>
        <fullName evidence="4">DUF2946 domain-containing protein</fullName>
    </recommendedName>
</protein>
<organism evidence="2 3">
    <name type="scientific">endosymbiont of Escarpia spicata</name>
    <dbReference type="NCBI Taxonomy" id="2200908"/>
    <lineage>
        <taxon>Bacteria</taxon>
        <taxon>Pseudomonadati</taxon>
        <taxon>Pseudomonadota</taxon>
        <taxon>Gammaproteobacteria</taxon>
        <taxon>sulfur-oxidizing symbionts</taxon>
    </lineage>
</organism>
<feature type="signal peptide" evidence="1">
    <location>
        <begin position="1"/>
        <end position="22"/>
    </location>
</feature>
<accession>A0A370DVW9</accession>
<reference evidence="2 3" key="1">
    <citation type="journal article" date="2018" name="ISME J.">
        <title>Endosymbiont genomes yield clues of tubeworm success.</title>
        <authorList>
            <person name="Li Y."/>
            <person name="Liles M.R."/>
            <person name="Halanych K.M."/>
        </authorList>
    </citation>
    <scope>NUCLEOTIDE SEQUENCE [LARGE SCALE GENOMIC DNA]</scope>
    <source>
        <strain evidence="2">A1462</strain>
    </source>
</reference>
<evidence type="ECO:0000313" key="2">
    <source>
        <dbReference type="EMBL" id="RDH88582.1"/>
    </source>
</evidence>
<gene>
    <name evidence="2" type="ORF">DIZ78_01225</name>
</gene>
<sequence>MLRRLIIAWLIVSILGYGMALAADAHNEQSTDHTHEIVDNTTHPADMDDASDSDHCCHGGIHLLGLTQAEAIKLSADHAVLWIPYPISRVSSPPAFLFRPPISA</sequence>
<comment type="caution">
    <text evidence="2">The sequence shown here is derived from an EMBL/GenBank/DDBJ whole genome shotgun (WGS) entry which is preliminary data.</text>
</comment>
<dbReference type="EMBL" id="QFXE01000001">
    <property type="protein sequence ID" value="RDH88582.1"/>
    <property type="molecule type" value="Genomic_DNA"/>
</dbReference>
<dbReference type="Proteomes" id="UP000254771">
    <property type="component" value="Unassembled WGS sequence"/>
</dbReference>
<evidence type="ECO:0000256" key="1">
    <source>
        <dbReference type="SAM" id="SignalP"/>
    </source>
</evidence>